<dbReference type="PANTHER" id="PTHR37829">
    <property type="entry name" value="PHAGE-LIKE ELEMENT PBSX PROTEIN XKDT"/>
    <property type="match status" value="1"/>
</dbReference>
<proteinExistence type="predicted"/>
<dbReference type="EMBL" id="JMIU01000001">
    <property type="protein sequence ID" value="KDN94846.1"/>
    <property type="molecule type" value="Genomic_DNA"/>
</dbReference>
<comment type="caution">
    <text evidence="2">The sequence shown here is derived from an EMBL/GenBank/DDBJ whole genome shotgun (WGS) entry which is preliminary data.</text>
</comment>
<evidence type="ECO:0000313" key="2">
    <source>
        <dbReference type="EMBL" id="KDN94846.1"/>
    </source>
</evidence>
<dbReference type="STRING" id="28885.EI16_00590"/>
<dbReference type="AlphaFoldDB" id="A0A066ZWW3"/>
<dbReference type="InterPro" id="IPR052399">
    <property type="entry name" value="Phage_Baseplate_Assmbl_Protein"/>
</dbReference>
<gene>
    <name evidence="2" type="ORF">EI16_00590</name>
</gene>
<feature type="domain" description="Baseplate protein J-like barrel" evidence="1">
    <location>
        <begin position="84"/>
        <end position="163"/>
    </location>
</feature>
<evidence type="ECO:0000313" key="3">
    <source>
        <dbReference type="Proteomes" id="UP000027341"/>
    </source>
</evidence>
<evidence type="ECO:0000259" key="1">
    <source>
        <dbReference type="Pfam" id="PF04865"/>
    </source>
</evidence>
<protein>
    <recommendedName>
        <fullName evidence="1">Baseplate protein J-like barrel domain-containing protein</fullName>
    </recommendedName>
</protein>
<dbReference type="Pfam" id="PF04865">
    <property type="entry name" value="Baseplate_J"/>
    <property type="match status" value="1"/>
</dbReference>
<dbReference type="PANTHER" id="PTHR37829:SF3">
    <property type="entry name" value="PROTEIN JAYE-RELATED"/>
    <property type="match status" value="1"/>
</dbReference>
<dbReference type="InterPro" id="IPR006949">
    <property type="entry name" value="Barrel_Baseplate_J-like"/>
</dbReference>
<name>A0A066ZWW3_HYDMR</name>
<reference evidence="2 3" key="1">
    <citation type="submission" date="2014-04" db="EMBL/GenBank/DDBJ databases">
        <title>Draft genome sequence of Hydrogenovibrio marinus MH-110, a model organism for aerobic H2 metabolism.</title>
        <authorList>
            <person name="Cha H.J."/>
            <person name="Jo B.H."/>
            <person name="Hwang B.H."/>
        </authorList>
    </citation>
    <scope>NUCLEOTIDE SEQUENCE [LARGE SCALE GENOMIC DNA]</scope>
    <source>
        <strain evidence="2 3">MH-110</strain>
    </source>
</reference>
<keyword evidence="3" id="KW-1185">Reference proteome</keyword>
<sequence>MSTKPSLQTLIDRAKASIIQKTKAQNPATDAIAAALGGGTYSLYAYQDYLAKQQHPSSCDEDWLYVWGARLKVTRVQGTYATGTVVFSGLTNIVSIPAETIIKTQSGVEYEVTAETQSDQPVPVQCLSSGTTGNIAAGVSLFLVTAVTGLDPDSITSNDISGGTDIEDISHYRTRVEAAYNERYAVGRPEDYKIWAISSHPDVDFAKVADCFPDAGNVTVYIGQKENDPVLTDGVKDAAQIFIDSQRIGGVIVYVLHISTNSLSVTLADVSDVTTRQSIEQALQTYINDRMGDDDPITPGQLVIEISKITETFSLISPTTSVTPAKSEVITFGGVTWQ</sequence>
<accession>A0A066ZWW3</accession>
<dbReference type="Proteomes" id="UP000027341">
    <property type="component" value="Unassembled WGS sequence"/>
</dbReference>
<organism evidence="2 3">
    <name type="scientific">Hydrogenovibrio marinus</name>
    <dbReference type="NCBI Taxonomy" id="28885"/>
    <lineage>
        <taxon>Bacteria</taxon>
        <taxon>Pseudomonadati</taxon>
        <taxon>Pseudomonadota</taxon>
        <taxon>Gammaproteobacteria</taxon>
        <taxon>Thiotrichales</taxon>
        <taxon>Piscirickettsiaceae</taxon>
        <taxon>Hydrogenovibrio</taxon>
    </lineage>
</organism>
<dbReference type="RefSeq" id="WP_029908361.1">
    <property type="nucleotide sequence ID" value="NZ_AP020335.1"/>
</dbReference>